<dbReference type="InterPro" id="IPR017294">
    <property type="entry name" value="Subtilisin-like_kinetoplast"/>
</dbReference>
<sequence length="1487" mass="161441">MTCIQENITGLLFLCCCLSLSLWVLSTCKAHADGEAAEPNTSCSYMLMLDCLLHPEATEVATRRLQKTNRWKWWRSGLPSGSEVHVHPPPAPFGTWNDFLLMDIRSPLCGKLSGNVMESEISGTSFALPTVGRVIVLRVVEDRWVPKEFTRTHSIESRGDKLSRWRYPRQYLRLRTALRWSGLGVRVAVLDNGVDAALLPQRDVEGIPNSAGEKSDWSVALCRSFVPDVPCENRRDSHGTFSVSVTAGNISLTSNLRSNEGFGNQTTSFTDASTAEEMPAVSKHYVGVAPGSTVGMFRVFDDARGSKTSWLVSALNDVLQWRADVVSLAFGGTDNMDTIFTEKIRVLAMSGVVVVAAAGNDGPTMGTIHNPADQAEVLAVGSLGTVNCRIVASVMTAHPGHDDGEGNCTDSRDQRWVSQFSGRGPSTVEFPFGAGRVRPDILALGEHVVGVGRVMEKFGMSGEERVLGLQVSHGTSVATALVAGVAALCIEALRTLGDGTRVNVALVKGLLIETAVELVPNTESLNSVERVLMQERKKYSPQGAGSWSTEGDAFLNGKRRRTLDGVDMVHTLFHYRNVLQFSRLSQGGGEVCPTCALSRIELRAHEYDRLLEVFAFPKAVDATADHHLPHGGKGPAAATLGPCLLNWPYCEQPLFPSAAPIAFNLSLHNARCESSRLNLISPNVTISGAEGFCSTNRVCEPGYLGAEIAQQLVLVRADASLVMSAHSGWLSLFALSPANASTTQIPPPTSAAESNSPDSFALDRYDLITVIGSVRLAYLCTASGEHQKANADVDESGGVRSVTVPFKLPVVRRPSRLERVGFDMSHQWFYPPGQVPDDDIRQERHVLHYRRGNGRLRGHAVRSRSGEKRCGAYECESDHLYTNMAPFFLYLRRVLGLFVEQPLLTYLPFGVSKIIGFGEVNAKRDVKNVSAAALKRYYGNIGALILFDVELPLLQMERTLISDAVRYEKLHLLVVSEWFSRSIARGTSSHSSTPGGSLFPSLKGNQNVNSSFCDADEPKVKSNGCLPKEPMVLDGSSHVPSLNALLRDVSHGKLQLDTEHVVSGELVLATCPHHSYKMPSSFWSISSWISWLWFGGAQRADGCVDRHLGEIQSAGVVLWPPTGERNKQGDESHSELGGERSSADSKPTAVCSVAKNWARGLYFLRKLKDSGGNLNCDDATNGCGDGTKQREVDVMHPVGQSAFVPIFGFVGSGGDCLGEDGLFDNEGCMKGAPAAESLRHAGGRVVLFTDSNSFSDLPRSAATLHRLNLLIYDTSRLLSRSSTETSFAVDISHKIEAIVREESFQPSLSLGLIGDFVSFLHNGGTKNFMQGVDCRRSDGTSLGHDWNDISTSEKAENGGRDGLHAANEEDKASLLALRLFQGAPQRVAIAERVRAVLVGWEAAIASEADYTETDAVITDGDCNGSFFVQTADSRKLWSNCTYGGEGVNMILWTHILGLTFTTLVLYATNCLRCLLENMKVVAVEPSE</sequence>
<feature type="signal peptide" evidence="7">
    <location>
        <begin position="1"/>
        <end position="30"/>
    </location>
</feature>
<dbReference type="PANTHER" id="PTHR43806:SF11">
    <property type="entry name" value="CEREVISIN-RELATED"/>
    <property type="match status" value="1"/>
</dbReference>
<feature type="active site" description="Charge relay system" evidence="5">
    <location>
        <position position="238"/>
    </location>
</feature>
<dbReference type="PRINTS" id="PR00723">
    <property type="entry name" value="SUBTILISIN"/>
</dbReference>
<dbReference type="Proteomes" id="UP000002316">
    <property type="component" value="Chromosome 11"/>
</dbReference>
<reference evidence="10" key="1">
    <citation type="journal article" date="2010" name="PLoS Negl. Trop. Dis.">
        <title>The genome sequence of Trypanosoma brucei gambiense, causative agent of chronic human african trypanosomiasis.</title>
        <authorList>
            <person name="Jackson A.P."/>
            <person name="Sanders M."/>
            <person name="Berry A."/>
            <person name="McQuillan J."/>
            <person name="Aslett M.A."/>
            <person name="Quail M.A."/>
            <person name="Chukualim B."/>
            <person name="Capewell P."/>
            <person name="MacLeod A."/>
            <person name="Melville S.E."/>
            <person name="Gibson W."/>
            <person name="Barry J.D."/>
            <person name="Berriman M."/>
            <person name="Hertz-Fowler C."/>
        </authorList>
    </citation>
    <scope>NUCLEOTIDE SEQUENCE [LARGE SCALE GENOMIC DNA]</scope>
    <source>
        <strain evidence="10">MHOM/CI/86/DAL972</strain>
    </source>
</reference>
<evidence type="ECO:0000313" key="10">
    <source>
        <dbReference type="Proteomes" id="UP000002316"/>
    </source>
</evidence>
<feature type="active site" description="Charge relay system" evidence="5">
    <location>
        <position position="191"/>
    </location>
</feature>
<accession>D0A6L5</accession>
<evidence type="ECO:0000256" key="1">
    <source>
        <dbReference type="ARBA" id="ARBA00011073"/>
    </source>
</evidence>
<dbReference type="OrthoDB" id="1740355at2759"/>
<comment type="similarity">
    <text evidence="1 5">Belongs to the peptidase S8 family.</text>
</comment>
<dbReference type="InterPro" id="IPR036852">
    <property type="entry name" value="Peptidase_S8/S53_dom_sf"/>
</dbReference>
<evidence type="ECO:0000256" key="2">
    <source>
        <dbReference type="ARBA" id="ARBA00022670"/>
    </source>
</evidence>
<feature type="region of interest" description="Disordered" evidence="6">
    <location>
        <begin position="1120"/>
        <end position="1145"/>
    </location>
</feature>
<gene>
    <name evidence="9" type="ORF">TbgDal_XI4340</name>
</gene>
<dbReference type="RefSeq" id="XP_011779580.1">
    <property type="nucleotide sequence ID" value="XM_011781278.1"/>
</dbReference>
<dbReference type="PANTHER" id="PTHR43806">
    <property type="entry name" value="PEPTIDASE S8"/>
    <property type="match status" value="1"/>
</dbReference>
<dbReference type="SUPFAM" id="SSF52743">
    <property type="entry name" value="Subtilisin-like"/>
    <property type="match status" value="1"/>
</dbReference>
<keyword evidence="7" id="KW-0732">Signal</keyword>
<dbReference type="PROSITE" id="PS51892">
    <property type="entry name" value="SUBTILASE"/>
    <property type="match status" value="1"/>
</dbReference>
<protein>
    <submittedName>
        <fullName evidence="9">Subtilisin-like serine peptidase</fullName>
    </submittedName>
</protein>
<feature type="chain" id="PRO_5003005900" evidence="7">
    <location>
        <begin position="31"/>
        <end position="1487"/>
    </location>
</feature>
<feature type="compositionally biased region" description="Basic and acidic residues" evidence="6">
    <location>
        <begin position="1124"/>
        <end position="1143"/>
    </location>
</feature>
<feature type="active site" description="Charge relay system" evidence="5">
    <location>
        <position position="476"/>
    </location>
</feature>
<evidence type="ECO:0000256" key="7">
    <source>
        <dbReference type="SAM" id="SignalP"/>
    </source>
</evidence>
<dbReference type="InterPro" id="IPR050131">
    <property type="entry name" value="Peptidase_S8_subtilisin-like"/>
</dbReference>
<dbReference type="GO" id="GO:0006508">
    <property type="term" value="P:proteolysis"/>
    <property type="evidence" value="ECO:0007669"/>
    <property type="project" value="UniProtKB-KW"/>
</dbReference>
<dbReference type="InterPro" id="IPR015500">
    <property type="entry name" value="Peptidase_S8_subtilisin-rel"/>
</dbReference>
<keyword evidence="4 5" id="KW-0720">Serine protease</keyword>
<dbReference type="KEGG" id="tbg:TbgDal_XI4340"/>
<evidence type="ECO:0000256" key="3">
    <source>
        <dbReference type="ARBA" id="ARBA00022801"/>
    </source>
</evidence>
<dbReference type="InterPro" id="IPR000209">
    <property type="entry name" value="Peptidase_S8/S53_dom"/>
</dbReference>
<feature type="domain" description="Peptidase S8/S53" evidence="8">
    <location>
        <begin position="184"/>
        <end position="518"/>
    </location>
</feature>
<organism evidence="9 10">
    <name type="scientific">Trypanosoma brucei gambiense (strain MHOM/CI/86/DAL972)</name>
    <dbReference type="NCBI Taxonomy" id="679716"/>
    <lineage>
        <taxon>Eukaryota</taxon>
        <taxon>Discoba</taxon>
        <taxon>Euglenozoa</taxon>
        <taxon>Kinetoplastea</taxon>
        <taxon>Metakinetoplastina</taxon>
        <taxon>Trypanosomatida</taxon>
        <taxon>Trypanosomatidae</taxon>
        <taxon>Trypanosoma</taxon>
    </lineage>
</organism>
<evidence type="ECO:0000259" key="8">
    <source>
        <dbReference type="Pfam" id="PF00082"/>
    </source>
</evidence>
<dbReference type="Pfam" id="PF00082">
    <property type="entry name" value="Peptidase_S8"/>
    <property type="match status" value="1"/>
</dbReference>
<dbReference type="GO" id="GO:0005615">
    <property type="term" value="C:extracellular space"/>
    <property type="evidence" value="ECO:0007669"/>
    <property type="project" value="TreeGrafter"/>
</dbReference>
<dbReference type="PIRSF" id="PIRSF037850">
    <property type="entry name" value="Subtilisin_rel_Euglen"/>
    <property type="match status" value="1"/>
</dbReference>
<keyword evidence="3 5" id="KW-0378">Hydrolase</keyword>
<dbReference type="GeneID" id="23867424"/>
<evidence type="ECO:0000256" key="6">
    <source>
        <dbReference type="SAM" id="MobiDB-lite"/>
    </source>
</evidence>
<dbReference type="Gene3D" id="3.40.50.200">
    <property type="entry name" value="Peptidase S8/S53 domain"/>
    <property type="match status" value="1"/>
</dbReference>
<dbReference type="VEuPathDB" id="TriTrypDB:Tbg972.11.4340"/>
<name>D0A6L5_TRYB9</name>
<evidence type="ECO:0000256" key="5">
    <source>
        <dbReference type="PROSITE-ProRule" id="PRU01240"/>
    </source>
</evidence>
<evidence type="ECO:0000313" key="9">
    <source>
        <dbReference type="EMBL" id="CBH17316.1"/>
    </source>
</evidence>
<proteinExistence type="inferred from homology"/>
<keyword evidence="2 5" id="KW-0645">Protease</keyword>
<dbReference type="GO" id="GO:0004252">
    <property type="term" value="F:serine-type endopeptidase activity"/>
    <property type="evidence" value="ECO:0007669"/>
    <property type="project" value="UniProtKB-UniRule"/>
</dbReference>
<evidence type="ECO:0000256" key="4">
    <source>
        <dbReference type="ARBA" id="ARBA00022825"/>
    </source>
</evidence>
<dbReference type="EMBL" id="FN554974">
    <property type="protein sequence ID" value="CBH17316.1"/>
    <property type="molecule type" value="Genomic_DNA"/>
</dbReference>